<gene>
    <name evidence="1" type="ORF">PV328_004002</name>
</gene>
<dbReference type="Proteomes" id="UP001168990">
    <property type="component" value="Unassembled WGS sequence"/>
</dbReference>
<reference evidence="1" key="2">
    <citation type="submission" date="2023-03" db="EMBL/GenBank/DDBJ databases">
        <authorList>
            <person name="Inwood S.N."/>
            <person name="Skelly J.G."/>
            <person name="Guhlin J."/>
            <person name="Harrop T.W.R."/>
            <person name="Goldson S.G."/>
            <person name="Dearden P.K."/>
        </authorList>
    </citation>
    <scope>NUCLEOTIDE SEQUENCE</scope>
    <source>
        <strain evidence="1">Irish</strain>
        <tissue evidence="1">Whole body</tissue>
    </source>
</reference>
<keyword evidence="2" id="KW-1185">Reference proteome</keyword>
<protein>
    <submittedName>
        <fullName evidence="1">Uncharacterized protein</fullName>
    </submittedName>
</protein>
<proteinExistence type="predicted"/>
<dbReference type="PANTHER" id="PTHR34825">
    <property type="entry name" value="CONSERVED PROTEIN, WITH A WEAK D-GALACTARATE DEHYDRATASE/ALTRONATE HYDROLASE DOMAIN"/>
    <property type="match status" value="1"/>
</dbReference>
<dbReference type="AlphaFoldDB" id="A0AA39F9N5"/>
<name>A0AA39F9N5_9HYME</name>
<dbReference type="PANTHER" id="PTHR34825:SF1">
    <property type="entry name" value="AAA-ATPASE-LIKE DOMAIN-CONTAINING PROTEIN"/>
    <property type="match status" value="1"/>
</dbReference>
<dbReference type="EMBL" id="JAQQBS010001422">
    <property type="protein sequence ID" value="KAK0165495.1"/>
    <property type="molecule type" value="Genomic_DNA"/>
</dbReference>
<accession>A0AA39F9N5</accession>
<evidence type="ECO:0000313" key="1">
    <source>
        <dbReference type="EMBL" id="KAK0165495.1"/>
    </source>
</evidence>
<reference evidence="1" key="1">
    <citation type="journal article" date="2023" name="bioRxiv">
        <title>Scaffold-level genome assemblies of two parasitoid biocontrol wasps reveal the parthenogenesis mechanism and an associated novel virus.</title>
        <authorList>
            <person name="Inwood S."/>
            <person name="Skelly J."/>
            <person name="Guhlin J."/>
            <person name="Harrop T."/>
            <person name="Goldson S."/>
            <person name="Dearden P."/>
        </authorList>
    </citation>
    <scope>NUCLEOTIDE SEQUENCE</scope>
    <source>
        <strain evidence="1">Irish</strain>
        <tissue evidence="1">Whole body</tissue>
    </source>
</reference>
<sequence>MIELLKEIIADLVKGNDKFVERPLSNGYHQLSGILSNNANNVQICSILQNDSFAEFYGFEKKEVKDLLRKAGRDEDLNKVTVMYNGYYTKSNDGLDIEIYSPWVIIEYIYNEEVDNYWANHIPNKVRKLIGHPRIGKDVKSHGRRLGILRLINLEVDYLSLKIPNESVRQLIDLHLHTYDSIRAYYNHSPKLIHEFIESLKNWAQSCNKESARDLVNSVERLFTKGRTAPISEYEFHSILYTYILQHFGKYVVSERIASNRKRCDTVVFVEIHEVVIVFEFKLKRGSSNAGYKQIMNKQYYISLKKASLKIMSENDTLTEKKKIYAGLHMAMSFKTSITYLRAINAKPITVSSGAKNSYSTIFNHNI</sequence>
<organism evidence="1 2">
    <name type="scientific">Microctonus aethiopoides</name>
    <dbReference type="NCBI Taxonomy" id="144406"/>
    <lineage>
        <taxon>Eukaryota</taxon>
        <taxon>Metazoa</taxon>
        <taxon>Ecdysozoa</taxon>
        <taxon>Arthropoda</taxon>
        <taxon>Hexapoda</taxon>
        <taxon>Insecta</taxon>
        <taxon>Pterygota</taxon>
        <taxon>Neoptera</taxon>
        <taxon>Endopterygota</taxon>
        <taxon>Hymenoptera</taxon>
        <taxon>Apocrita</taxon>
        <taxon>Ichneumonoidea</taxon>
        <taxon>Braconidae</taxon>
        <taxon>Euphorinae</taxon>
        <taxon>Microctonus</taxon>
    </lineage>
</organism>
<comment type="caution">
    <text evidence="1">The sequence shown here is derived from an EMBL/GenBank/DDBJ whole genome shotgun (WGS) entry which is preliminary data.</text>
</comment>
<evidence type="ECO:0000313" key="2">
    <source>
        <dbReference type="Proteomes" id="UP001168990"/>
    </source>
</evidence>